<evidence type="ECO:0000313" key="3">
    <source>
        <dbReference type="Proteomes" id="UP000824540"/>
    </source>
</evidence>
<name>A0A8T2NZ79_9TELE</name>
<proteinExistence type="predicted"/>
<accession>A0A8T2NZ79</accession>
<feature type="region of interest" description="Disordered" evidence="1">
    <location>
        <begin position="1"/>
        <end position="36"/>
    </location>
</feature>
<evidence type="ECO:0000313" key="2">
    <source>
        <dbReference type="EMBL" id="KAG9341687.1"/>
    </source>
</evidence>
<evidence type="ECO:0000256" key="1">
    <source>
        <dbReference type="SAM" id="MobiDB-lite"/>
    </source>
</evidence>
<comment type="caution">
    <text evidence="2">The sequence shown here is derived from an EMBL/GenBank/DDBJ whole genome shotgun (WGS) entry which is preliminary data.</text>
</comment>
<dbReference type="EMBL" id="JAFBMS010000033">
    <property type="protein sequence ID" value="KAG9341687.1"/>
    <property type="molecule type" value="Genomic_DNA"/>
</dbReference>
<organism evidence="2 3">
    <name type="scientific">Albula glossodonta</name>
    <name type="common">roundjaw bonefish</name>
    <dbReference type="NCBI Taxonomy" id="121402"/>
    <lineage>
        <taxon>Eukaryota</taxon>
        <taxon>Metazoa</taxon>
        <taxon>Chordata</taxon>
        <taxon>Craniata</taxon>
        <taxon>Vertebrata</taxon>
        <taxon>Euteleostomi</taxon>
        <taxon>Actinopterygii</taxon>
        <taxon>Neopterygii</taxon>
        <taxon>Teleostei</taxon>
        <taxon>Albuliformes</taxon>
        <taxon>Albulidae</taxon>
        <taxon>Albula</taxon>
    </lineage>
</organism>
<keyword evidence="3" id="KW-1185">Reference proteome</keyword>
<dbReference type="Proteomes" id="UP000824540">
    <property type="component" value="Unassembled WGS sequence"/>
</dbReference>
<gene>
    <name evidence="2" type="ORF">JZ751_018751</name>
</gene>
<reference evidence="2" key="1">
    <citation type="thesis" date="2021" institute="BYU ScholarsArchive" country="Provo, UT, USA">
        <title>Applications of and Algorithms for Genome Assembly and Genomic Analyses with an Emphasis on Marine Teleosts.</title>
        <authorList>
            <person name="Pickett B.D."/>
        </authorList>
    </citation>
    <scope>NUCLEOTIDE SEQUENCE</scope>
    <source>
        <strain evidence="2">HI-2016</strain>
    </source>
</reference>
<feature type="compositionally biased region" description="Basic and acidic residues" evidence="1">
    <location>
        <begin position="1"/>
        <end position="10"/>
    </location>
</feature>
<protein>
    <submittedName>
        <fullName evidence="2">Uncharacterized protein</fullName>
    </submittedName>
</protein>
<feature type="region of interest" description="Disordered" evidence="1">
    <location>
        <begin position="50"/>
        <end position="73"/>
    </location>
</feature>
<sequence length="73" mass="7569">MWEGGGDRQGHHPIPCCTESGPTAAPLTGFTQGGAKEDPHLHVTWVASSLSGPACERGGGGSEETWASQNKRP</sequence>
<dbReference type="AlphaFoldDB" id="A0A8T2NZ79"/>